<proteinExistence type="predicted"/>
<dbReference type="GO" id="GO:0000045">
    <property type="term" value="P:autophagosome assembly"/>
    <property type="evidence" value="ECO:0007669"/>
    <property type="project" value="InterPro"/>
</dbReference>
<dbReference type="PANTHER" id="PTHR13222:SF1">
    <property type="entry name" value="RB1-INDUCIBLE COILED-COIL PROTEIN 1"/>
    <property type="match status" value="1"/>
</dbReference>
<dbReference type="GO" id="GO:0019901">
    <property type="term" value="F:protein kinase binding"/>
    <property type="evidence" value="ECO:0007669"/>
    <property type="project" value="TreeGrafter"/>
</dbReference>
<dbReference type="OrthoDB" id="447953at2759"/>
<dbReference type="PANTHER" id="PTHR13222">
    <property type="entry name" value="RB1-INDUCIBLE COILED-COIL"/>
    <property type="match status" value="1"/>
</dbReference>
<dbReference type="SUPFAM" id="SSF54236">
    <property type="entry name" value="Ubiquitin-like"/>
    <property type="match status" value="1"/>
</dbReference>
<dbReference type="GO" id="GO:1990316">
    <property type="term" value="C:Atg1/ULK1 kinase complex"/>
    <property type="evidence" value="ECO:0007669"/>
    <property type="project" value="TreeGrafter"/>
</dbReference>
<organism evidence="3 4">
    <name type="scientific">Schistosoma japonicum</name>
    <name type="common">Blood fluke</name>
    <dbReference type="NCBI Taxonomy" id="6182"/>
    <lineage>
        <taxon>Eukaryota</taxon>
        <taxon>Metazoa</taxon>
        <taxon>Spiralia</taxon>
        <taxon>Lophotrochozoa</taxon>
        <taxon>Platyhelminthes</taxon>
        <taxon>Trematoda</taxon>
        <taxon>Digenea</taxon>
        <taxon>Strigeidida</taxon>
        <taxon>Schistosomatoidea</taxon>
        <taxon>Schistosomatidae</taxon>
        <taxon>Schistosoma</taxon>
    </lineage>
</organism>
<evidence type="ECO:0000313" key="4">
    <source>
        <dbReference type="Proteomes" id="UP000311919"/>
    </source>
</evidence>
<dbReference type="InterPro" id="IPR029071">
    <property type="entry name" value="Ubiquitin-like_domsf"/>
</dbReference>
<dbReference type="GO" id="GO:0061709">
    <property type="term" value="P:reticulophagy"/>
    <property type="evidence" value="ECO:0007669"/>
    <property type="project" value="TreeGrafter"/>
</dbReference>
<gene>
    <name evidence="3" type="ORF">EWB00_008961</name>
</gene>
<feature type="compositionally biased region" description="Polar residues" evidence="2">
    <location>
        <begin position="761"/>
        <end position="770"/>
    </location>
</feature>
<reference evidence="3 4" key="1">
    <citation type="submission" date="2019-03" db="EMBL/GenBank/DDBJ databases">
        <title>An improved genome assembly of the fluke Schistosoma japonicum.</title>
        <authorList>
            <person name="Hu W."/>
            <person name="Luo F."/>
            <person name="Yin M."/>
            <person name="Mo X."/>
            <person name="Sun C."/>
            <person name="Wu Q."/>
            <person name="Zhu B."/>
            <person name="Xiang M."/>
            <person name="Wang J."/>
            <person name="Wang Y."/>
            <person name="Zhang T."/>
            <person name="Xu B."/>
            <person name="Zheng H."/>
            <person name="Feng Z."/>
        </authorList>
    </citation>
    <scope>NUCLEOTIDE SEQUENCE [LARGE SCALE GENOMIC DNA]</scope>
    <source>
        <strain evidence="3">HuSjv2</strain>
        <tissue evidence="3">Worms</tissue>
    </source>
</reference>
<dbReference type="EMBL" id="SKCS01000503">
    <property type="protein sequence ID" value="TNN05774.1"/>
    <property type="molecule type" value="Genomic_DNA"/>
</dbReference>
<feature type="compositionally biased region" description="Low complexity" evidence="2">
    <location>
        <begin position="735"/>
        <end position="753"/>
    </location>
</feature>
<keyword evidence="1" id="KW-0175">Coiled coil</keyword>
<dbReference type="GO" id="GO:0061723">
    <property type="term" value="P:glycophagy"/>
    <property type="evidence" value="ECO:0007669"/>
    <property type="project" value="TreeGrafter"/>
</dbReference>
<protein>
    <submittedName>
        <fullName evidence="3">RB1-inducible coiled-coil protein isoform 2</fullName>
    </submittedName>
</protein>
<dbReference type="GO" id="GO:0034517">
    <property type="term" value="P:ribophagy"/>
    <property type="evidence" value="ECO:0007669"/>
    <property type="project" value="TreeGrafter"/>
</dbReference>
<evidence type="ECO:0000256" key="2">
    <source>
        <dbReference type="SAM" id="MobiDB-lite"/>
    </source>
</evidence>
<dbReference type="GO" id="GO:0034727">
    <property type="term" value="P:piecemeal microautophagy of the nucleus"/>
    <property type="evidence" value="ECO:0007669"/>
    <property type="project" value="TreeGrafter"/>
</dbReference>
<evidence type="ECO:0000256" key="1">
    <source>
        <dbReference type="SAM" id="Coils"/>
    </source>
</evidence>
<evidence type="ECO:0000313" key="3">
    <source>
        <dbReference type="EMBL" id="TNN05774.1"/>
    </source>
</evidence>
<dbReference type="GO" id="GO:0060090">
    <property type="term" value="F:molecular adaptor activity"/>
    <property type="evidence" value="ECO:0007669"/>
    <property type="project" value="TreeGrafter"/>
</dbReference>
<keyword evidence="4" id="KW-1185">Reference proteome</keyword>
<dbReference type="GO" id="GO:0000422">
    <property type="term" value="P:autophagy of mitochondrion"/>
    <property type="evidence" value="ECO:0007669"/>
    <property type="project" value="TreeGrafter"/>
</dbReference>
<name>A0A4Z2CNX5_SCHJA</name>
<dbReference type="STRING" id="6182.A0A4Z2CNX5"/>
<feature type="region of interest" description="Disordered" evidence="2">
    <location>
        <begin position="726"/>
        <end position="770"/>
    </location>
</feature>
<accession>A0A4Z2CNX5</accession>
<comment type="caution">
    <text evidence="3">The sequence shown here is derived from an EMBL/GenBank/DDBJ whole genome shotgun (WGS) entry which is preliminary data.</text>
</comment>
<feature type="coiled-coil region" evidence="1">
    <location>
        <begin position="1332"/>
        <end position="1359"/>
    </location>
</feature>
<dbReference type="Proteomes" id="UP000311919">
    <property type="component" value="Unassembled WGS sequence"/>
</dbReference>
<sequence length="1964" mass="216883">MYIFLMDQGRLVSLDDNLLSQTVSSLRNVLAHDFDLPLNKQILLVSGGFQLEPGDKLSTYGAGLDKTNPIYVFTQTSSNDTTAQKPDVLQVNDGGYPRQLASLLELAPSEKIFEERLRLIRSLTPIGREAANAIEQLVSEQRQMIQGWCVALANLAEVAADTNKRLLFATSRLVQFEGCVSDWERKLYNFDDLKRELSELPLPPQLVAGTNEIIDQKESFAYNSVPKPTNLYEWVCLQSAISSIGTRYSLPPSTIKAVGLQTVALYLGRHIGNSTGRIRTTSTGHIGGGSCGGGDGNISTNSGSSFVTAPSQPAKISFYTGGSQTSLNSLGTGCSDSPLSTMDYQFSTKDSGRSSCTHVQDSCTSSDNYYESAFLDIIKRALQDIHSLRCGPESPFCIGSKPPEAFNSELPYVRAQTSRLSELITMVNACSKSNYDEMTISSSSMIGVNTIPLSKDTASIKNDVSVTDNETLDKTQMPSFTSPSSPSTLFSANLPQVVDDIHLISVRDALDPGYFSQRLSQMDPLTCEAVDLARKMIGIEQYATKSYQQIVQQKINSVLQAKFLENTQNSQKLIIAFNRLCEILGIVMESKLLLANNLSDRQRWLQNFQSELNRLDAIIQHCLRRMCRVTTTGTLISQLCEGRSTYARCLAEIVRRTEFDDMLTQRSVCYLKEETNLRTEECRRRRVFSKHLKNNVLHSLFSPWTNPKTECLGLANIPATISMSQDVDQQSSEISTSTNAPTSSTTTATTTTNRKLDSPSHGPTATSELTVNRRYAVSSLSEPRLNELAKACALNRVQHSRVRTTRLNSLSSPDPQLTKVKEDEMIESGQSNKRTETGFSTHQLQPVQLRQQHTRPTLDTNRRASMPFYESDRGDTVGVSNWSIDSSLLGVLSNNFYPTTQPVKITRDDLEKLMQSMPVNVCNLLRTELNKSFSLMKSASFIPNSSLIGYGSDHTSSGVCSGPSSIPLMERTNLKTTTISGTQIYPPETKSITTSPFCSVENIPSTRALIDVACQADFSLIEPIINVGSGRSLNSSLGLSVDDSVRHATTPTVNNHIGWDEPPGSLCSWELCRFPVIVRSRDRMSISLDTLPRFEHLITTGTQTEEQQLLESLESDCMPNKPTHATELDLQKTVKSDESSKSHEIDKDEGYYQHSQSLLSTFNDQQDPSFLPPITNEEIQDDNIIVSSIFAEENMFTDSALMMTSSFHSTKTTFSNNTNNNDTSSSHHTALISINDRSRSMSSSNLCDLTNAGDGGVDCESTTTQYGSMIYDEDIKTSQEVLLPHSSSLPEEQLHNEPVERKNQATSFALLNNNCFKCRLERIRQDYFHLLQESLESMNNNHNNSIADHQQQLQRSNSETVDSKQPITMIANKQPSTSLDALQLKHLFTVLESYSLLFLKSDHICGYHPPVDTFLPTTTTSSELSSPNDFNTSNINAHSDLCLTACMKETTDCSFDPTVKECISNEITYNVDNTSTDQLDFEKSLQYLMDTLQLNKNRVSSCSVSTSTSLLASQIRATGESMLTQTETTSTVDMATSTTTLPKDPDVEWRLPVCVSNNFTPLTNHQIPLSTISRSTSPILQQQSPNTDEQVSNLLTTPCCSTNISLKSTATTNERFTSFVHSNFLPDDIVIFVPVPGAKQSASSNNFPTAITPTSTTTITTATTASTASCMLSHDVVKADNSDRDNDNTNSSHDPTIITKSDIWSMSSKLSSNFLEVISPSSSLLSSMIVQSSLPFCSSLFMNSSGGGSGTTTSTVTTVNNNSCATIRNSTALANELCTSTLGGNYGTVLPSTTTALPNSESDKNSLATTESCSTIPSASTVNYIQWRMLSSDGHVYFLHQDDFKALNIDDHIDYCKPMNSNIQETNSSQYRNMSFKEAFPAHNYFVAARYKSRERCLSKRANNRFNLPKNFIFYRVRARPLNIPQQSPSSHHINGSIKNSVIHDSCQFLLQSDTDVRKNKNVN</sequence>
<dbReference type="InterPro" id="IPR040040">
    <property type="entry name" value="ATG11"/>
</dbReference>
<dbReference type="GO" id="GO:0034045">
    <property type="term" value="C:phagophore assembly site membrane"/>
    <property type="evidence" value="ECO:0007669"/>
    <property type="project" value="TreeGrafter"/>
</dbReference>